<dbReference type="EMBL" id="OY731406">
    <property type="protein sequence ID" value="CAJ1974273.1"/>
    <property type="molecule type" value="Genomic_DNA"/>
</dbReference>
<reference evidence="1" key="1">
    <citation type="submission" date="2023-10" db="EMBL/GenBank/DDBJ databases">
        <authorList>
            <person name="Domelevo Entfellner J.-B."/>
        </authorList>
    </citation>
    <scope>NUCLEOTIDE SEQUENCE</scope>
</reference>
<dbReference type="Gramene" id="rna-AYBTSS11_LOCUS26346">
    <property type="protein sequence ID" value="CAJ1974273.1"/>
    <property type="gene ID" value="gene-AYBTSS11_LOCUS26346"/>
</dbReference>
<evidence type="ECO:0000313" key="2">
    <source>
        <dbReference type="Proteomes" id="UP001189624"/>
    </source>
</evidence>
<evidence type="ECO:0000313" key="1">
    <source>
        <dbReference type="EMBL" id="CAJ1974273.1"/>
    </source>
</evidence>
<protein>
    <submittedName>
        <fullName evidence="1">Uncharacterized protein</fullName>
    </submittedName>
</protein>
<proteinExistence type="predicted"/>
<sequence length="69" mass="8038">MSKIKNWLGLHYWHGLCKQKYSWDPLPPLAASHGVYNIIIISRRISLSASTHPLIPMFNHSYYFIPQAE</sequence>
<dbReference type="AlphaFoldDB" id="A0AA86VTG2"/>
<organism evidence="1 2">
    <name type="scientific">Sphenostylis stenocarpa</name>
    <dbReference type="NCBI Taxonomy" id="92480"/>
    <lineage>
        <taxon>Eukaryota</taxon>
        <taxon>Viridiplantae</taxon>
        <taxon>Streptophyta</taxon>
        <taxon>Embryophyta</taxon>
        <taxon>Tracheophyta</taxon>
        <taxon>Spermatophyta</taxon>
        <taxon>Magnoliopsida</taxon>
        <taxon>eudicotyledons</taxon>
        <taxon>Gunneridae</taxon>
        <taxon>Pentapetalae</taxon>
        <taxon>rosids</taxon>
        <taxon>fabids</taxon>
        <taxon>Fabales</taxon>
        <taxon>Fabaceae</taxon>
        <taxon>Papilionoideae</taxon>
        <taxon>50 kb inversion clade</taxon>
        <taxon>NPAAA clade</taxon>
        <taxon>indigoferoid/millettioid clade</taxon>
        <taxon>Phaseoleae</taxon>
        <taxon>Sphenostylis</taxon>
    </lineage>
</organism>
<dbReference type="Proteomes" id="UP001189624">
    <property type="component" value="Chromosome 9"/>
</dbReference>
<accession>A0AA86VTG2</accession>
<name>A0AA86VTG2_9FABA</name>
<gene>
    <name evidence="1" type="ORF">AYBTSS11_LOCUS26346</name>
</gene>
<keyword evidence="2" id="KW-1185">Reference proteome</keyword>